<comment type="caution">
    <text evidence="2">The sequence shown here is derived from an EMBL/GenBank/DDBJ whole genome shotgun (WGS) entry which is preliminary data.</text>
</comment>
<protein>
    <recommendedName>
        <fullName evidence="1">SAF domain-containing protein</fullName>
    </recommendedName>
</protein>
<dbReference type="RefSeq" id="WP_141844452.1">
    <property type="nucleotide sequence ID" value="NZ_VFPM01000002.1"/>
</dbReference>
<dbReference type="OrthoDB" id="5192391at2"/>
<feature type="domain" description="SAF" evidence="1">
    <location>
        <begin position="47"/>
        <end position="110"/>
    </location>
</feature>
<organism evidence="2 3">
    <name type="scientific">Humibacillus xanthopallidus</name>
    <dbReference type="NCBI Taxonomy" id="412689"/>
    <lineage>
        <taxon>Bacteria</taxon>
        <taxon>Bacillati</taxon>
        <taxon>Actinomycetota</taxon>
        <taxon>Actinomycetes</taxon>
        <taxon>Micrococcales</taxon>
        <taxon>Intrasporangiaceae</taxon>
        <taxon>Humibacillus</taxon>
    </lineage>
</organism>
<gene>
    <name evidence="2" type="ORF">FBY41_2376</name>
</gene>
<name>A0A543HVK3_9MICO</name>
<evidence type="ECO:0000259" key="1">
    <source>
        <dbReference type="SMART" id="SM00858"/>
    </source>
</evidence>
<dbReference type="InterPro" id="IPR013974">
    <property type="entry name" value="SAF"/>
</dbReference>
<dbReference type="Proteomes" id="UP000316747">
    <property type="component" value="Unassembled WGS sequence"/>
</dbReference>
<dbReference type="AlphaFoldDB" id="A0A543HVK3"/>
<sequence>MTELARPTAKRLQRPSWRDSRLVAGVLLVFVAATLGAKAVASADDRVPVWAAATDLVAGDRIDAASFTRVDVLLGDGSVPYLSADAPAPTGSFVVRDVRAGELVPASAVGSPADVDVRRVTVRADSASTAGLARGSRVDVFVTPKAATGSDAEPPRTTRLIEAAGVATVSTTTGGLGANATTSVQLYVPAGTVQDLVEAVDGDARLTLVPVAGSAGGGGA</sequence>
<dbReference type="Pfam" id="PF08666">
    <property type="entry name" value="SAF"/>
    <property type="match status" value="1"/>
</dbReference>
<dbReference type="SMART" id="SM00858">
    <property type="entry name" value="SAF"/>
    <property type="match status" value="1"/>
</dbReference>
<reference evidence="2 3" key="1">
    <citation type="submission" date="2019-06" db="EMBL/GenBank/DDBJ databases">
        <title>Genome sequencing of plant associated microbes to promote plant fitness in Sorghum bicolor and Oryza sativa.</title>
        <authorList>
            <person name="Coleman-Derr D."/>
        </authorList>
    </citation>
    <scope>NUCLEOTIDE SEQUENCE [LARGE SCALE GENOMIC DNA]</scope>
    <source>
        <strain evidence="2 3">KV-663</strain>
    </source>
</reference>
<dbReference type="EMBL" id="VFPM01000002">
    <property type="protein sequence ID" value="TQM62345.1"/>
    <property type="molecule type" value="Genomic_DNA"/>
</dbReference>
<proteinExistence type="predicted"/>
<accession>A0A543HVK3</accession>
<keyword evidence="3" id="KW-1185">Reference proteome</keyword>
<evidence type="ECO:0000313" key="2">
    <source>
        <dbReference type="EMBL" id="TQM62345.1"/>
    </source>
</evidence>
<evidence type="ECO:0000313" key="3">
    <source>
        <dbReference type="Proteomes" id="UP000316747"/>
    </source>
</evidence>